<proteinExistence type="predicted"/>
<evidence type="ECO:0000313" key="3">
    <source>
        <dbReference type="Proteomes" id="UP000229681"/>
    </source>
</evidence>
<feature type="region of interest" description="Disordered" evidence="1">
    <location>
        <begin position="1"/>
        <end position="38"/>
    </location>
</feature>
<dbReference type="Proteomes" id="UP000229681">
    <property type="component" value="Unassembled WGS sequence"/>
</dbReference>
<name>A0A2M8PIC3_9CHLR</name>
<feature type="compositionally biased region" description="Low complexity" evidence="1">
    <location>
        <begin position="25"/>
        <end position="36"/>
    </location>
</feature>
<organism evidence="2 3">
    <name type="scientific">Candidatus Thermofonsia Clade 1 bacterium</name>
    <dbReference type="NCBI Taxonomy" id="2364210"/>
    <lineage>
        <taxon>Bacteria</taxon>
        <taxon>Bacillati</taxon>
        <taxon>Chloroflexota</taxon>
        <taxon>Candidatus Thermofontia</taxon>
        <taxon>Candidatus Thermofonsia Clade 1</taxon>
    </lineage>
</organism>
<reference evidence="2 3" key="1">
    <citation type="submission" date="2017-11" db="EMBL/GenBank/DDBJ databases">
        <title>Evolution of Phototrophy in the Chloroflexi Phylum Driven by Horizontal Gene Transfer.</title>
        <authorList>
            <person name="Ward L.M."/>
            <person name="Hemp J."/>
            <person name="Shih P.M."/>
            <person name="Mcglynn S.E."/>
            <person name="Fischer W."/>
        </authorList>
    </citation>
    <scope>NUCLEOTIDE SEQUENCE [LARGE SCALE GENOMIC DNA]</scope>
    <source>
        <strain evidence="2">JP3_13</strain>
    </source>
</reference>
<sequence length="98" mass="10946">MTEETRQPPSNQNVSRQTPLPPLPNDDASNAEAAEAGMIEDRISRLSGEPAPDISPEEFARLQQHGAINIDSRGRIRVNRRDEADPGVSLRKRRAWYA</sequence>
<comment type="caution">
    <text evidence="2">The sequence shown here is derived from an EMBL/GenBank/DDBJ whole genome shotgun (WGS) entry which is preliminary data.</text>
</comment>
<gene>
    <name evidence="2" type="ORF">CUN49_01180</name>
</gene>
<feature type="compositionally biased region" description="Polar residues" evidence="1">
    <location>
        <begin position="7"/>
        <end position="18"/>
    </location>
</feature>
<protein>
    <submittedName>
        <fullName evidence="2">Uncharacterized protein</fullName>
    </submittedName>
</protein>
<dbReference type="AlphaFoldDB" id="A0A2M8PIC3"/>
<evidence type="ECO:0000313" key="2">
    <source>
        <dbReference type="EMBL" id="PJF37296.1"/>
    </source>
</evidence>
<dbReference type="EMBL" id="PGTM01000007">
    <property type="protein sequence ID" value="PJF37296.1"/>
    <property type="molecule type" value="Genomic_DNA"/>
</dbReference>
<evidence type="ECO:0000256" key="1">
    <source>
        <dbReference type="SAM" id="MobiDB-lite"/>
    </source>
</evidence>
<accession>A0A2M8PIC3</accession>